<dbReference type="PIRSF" id="PIRSF500136">
    <property type="entry name" value="UDP_ManNAc_DH"/>
    <property type="match status" value="1"/>
</dbReference>
<dbReference type="SUPFAM" id="SSF51735">
    <property type="entry name" value="NAD(P)-binding Rossmann-fold domains"/>
    <property type="match status" value="1"/>
</dbReference>
<dbReference type="InterPro" id="IPR014027">
    <property type="entry name" value="UDP-Glc/GDP-Man_DH_C"/>
</dbReference>
<gene>
    <name evidence="6" type="ORF">MNKW57_20710</name>
</gene>
<evidence type="ECO:0000256" key="1">
    <source>
        <dbReference type="ARBA" id="ARBA00006601"/>
    </source>
</evidence>
<dbReference type="InterPro" id="IPR036291">
    <property type="entry name" value="NAD(P)-bd_dom_sf"/>
</dbReference>
<keyword evidence="2" id="KW-0560">Oxidoreductase</keyword>
<protein>
    <submittedName>
        <fullName evidence="6">Nucleotide sugar dehydrogenase</fullName>
    </submittedName>
</protein>
<organism evidence="6 7">
    <name type="scientific">Biformimicrobium ophioploci</name>
    <dbReference type="NCBI Taxonomy" id="3036711"/>
    <lineage>
        <taxon>Bacteria</taxon>
        <taxon>Pseudomonadati</taxon>
        <taxon>Pseudomonadota</taxon>
        <taxon>Gammaproteobacteria</taxon>
        <taxon>Cellvibrionales</taxon>
        <taxon>Microbulbiferaceae</taxon>
        <taxon>Biformimicrobium</taxon>
    </lineage>
</organism>
<name>A0ABQ6M081_9GAMM</name>
<dbReference type="RefSeq" id="WP_285764370.1">
    <property type="nucleotide sequence ID" value="NZ_BSYJ01000004.1"/>
</dbReference>
<dbReference type="Gene3D" id="3.40.50.720">
    <property type="entry name" value="NAD(P)-binding Rossmann-like Domain"/>
    <property type="match status" value="2"/>
</dbReference>
<evidence type="ECO:0000313" key="7">
    <source>
        <dbReference type="Proteomes" id="UP001224392"/>
    </source>
</evidence>
<dbReference type="SUPFAM" id="SSF52413">
    <property type="entry name" value="UDP-glucose/GDP-mannose dehydrogenase C-terminal domain"/>
    <property type="match status" value="1"/>
</dbReference>
<dbReference type="InterPro" id="IPR036220">
    <property type="entry name" value="UDP-Glc/GDP-Man_DH_C_sf"/>
</dbReference>
<dbReference type="Pfam" id="PF03720">
    <property type="entry name" value="UDPG_MGDP_dh_C"/>
    <property type="match status" value="1"/>
</dbReference>
<evidence type="ECO:0000256" key="4">
    <source>
        <dbReference type="PIRNR" id="PIRNR000124"/>
    </source>
</evidence>
<keyword evidence="7" id="KW-1185">Reference proteome</keyword>
<dbReference type="InterPro" id="IPR008927">
    <property type="entry name" value="6-PGluconate_DH-like_C_sf"/>
</dbReference>
<comment type="similarity">
    <text evidence="1 4">Belongs to the UDP-glucose/GDP-mannose dehydrogenase family.</text>
</comment>
<dbReference type="Pfam" id="PF00984">
    <property type="entry name" value="UDPG_MGDP_dh"/>
    <property type="match status" value="1"/>
</dbReference>
<feature type="domain" description="UDP-glucose/GDP-mannose dehydrogenase C-terminal" evidence="5">
    <location>
        <begin position="351"/>
        <end position="444"/>
    </location>
</feature>
<dbReference type="SMART" id="SM00984">
    <property type="entry name" value="UDPG_MGDP_dh_C"/>
    <property type="match status" value="1"/>
</dbReference>
<dbReference type="SUPFAM" id="SSF48179">
    <property type="entry name" value="6-phosphogluconate dehydrogenase C-terminal domain-like"/>
    <property type="match status" value="1"/>
</dbReference>
<sequence>MKHVAVIGLGYVGLPLASLCAVRGYRVLGFDKKHSVIDSINSGQCHFRDKNAELLFSEAMQSGNFEATSQQELLTDASIYIICVPTPVDSSRNPDLSPLLDALEVVGPHLERGDLVVIESTVFPGTCEDVVAPRLAQLSNLTPGRDFFLSHCPERINPGDAFWHCGNIPRVVGALSDQGARQAALFYADILGGDIFDVRTVRAALRPKFRSNEYGLQVTQVPLGSITMMRSIRDAEAVKAMENTVRDVNIAFVNELAKISDALKLDVVDIINGMATKPFGKGPFYPGVGVGGHCIAVDPEWLKMASRQAGFIPEIIELARATNTSMPTYTVQLLQDLLNERGMPVKGTQVAILGTTYKRDTDDLRESPFYPLRDILKRKGASLRVFDSWNPAENTHSDITSALHGAKAAVIVTDHTELKAALSGVDFAGLGIEVVIDGRNCLDPESFDAESVIYKGIGR</sequence>
<dbReference type="InterPro" id="IPR028359">
    <property type="entry name" value="UDP_ManNAc/GlcNAc_DH"/>
</dbReference>
<reference evidence="6 7" key="1">
    <citation type="submission" date="2023-04" db="EMBL/GenBank/DDBJ databases">
        <title>Marinobulbifer ophiurae gen. nov., sp. Nov., isolate from tissue of brittle star Ophioplocus japonicus.</title>
        <authorList>
            <person name="Kawano K."/>
            <person name="Sawayama S."/>
            <person name="Nakagawa S."/>
        </authorList>
    </citation>
    <scope>NUCLEOTIDE SEQUENCE [LARGE SCALE GENOMIC DNA]</scope>
    <source>
        <strain evidence="6 7">NKW57</strain>
    </source>
</reference>
<comment type="caution">
    <text evidence="6">The sequence shown here is derived from an EMBL/GenBank/DDBJ whole genome shotgun (WGS) entry which is preliminary data.</text>
</comment>
<evidence type="ECO:0000256" key="2">
    <source>
        <dbReference type="ARBA" id="ARBA00023002"/>
    </source>
</evidence>
<dbReference type="PANTHER" id="PTHR43491">
    <property type="entry name" value="UDP-N-ACETYL-D-MANNOSAMINE DEHYDROGENASE"/>
    <property type="match status" value="1"/>
</dbReference>
<dbReference type="PANTHER" id="PTHR43491:SF2">
    <property type="entry name" value="UDP-N-ACETYL-D-MANNOSAMINE DEHYDROGENASE"/>
    <property type="match status" value="1"/>
</dbReference>
<dbReference type="InterPro" id="IPR014026">
    <property type="entry name" value="UDP-Glc/GDP-Man_DH_dimer"/>
</dbReference>
<dbReference type="Proteomes" id="UP001224392">
    <property type="component" value="Unassembled WGS sequence"/>
</dbReference>
<dbReference type="Pfam" id="PF03721">
    <property type="entry name" value="UDPG_MGDP_dh_N"/>
    <property type="match status" value="1"/>
</dbReference>
<evidence type="ECO:0000256" key="3">
    <source>
        <dbReference type="ARBA" id="ARBA00023027"/>
    </source>
</evidence>
<accession>A0ABQ6M081</accession>
<keyword evidence="3" id="KW-0520">NAD</keyword>
<dbReference type="InterPro" id="IPR001732">
    <property type="entry name" value="UDP-Glc/GDP-Man_DH_N"/>
</dbReference>
<dbReference type="InterPro" id="IPR017476">
    <property type="entry name" value="UDP-Glc/GDP-Man"/>
</dbReference>
<dbReference type="EMBL" id="BSYJ01000004">
    <property type="protein sequence ID" value="GMG87750.1"/>
    <property type="molecule type" value="Genomic_DNA"/>
</dbReference>
<dbReference type="PIRSF" id="PIRSF000124">
    <property type="entry name" value="UDPglc_GDPman_dh"/>
    <property type="match status" value="1"/>
</dbReference>
<proteinExistence type="inferred from homology"/>
<evidence type="ECO:0000313" key="6">
    <source>
        <dbReference type="EMBL" id="GMG87750.1"/>
    </source>
</evidence>
<evidence type="ECO:0000259" key="5">
    <source>
        <dbReference type="SMART" id="SM00984"/>
    </source>
</evidence>